<organism evidence="2 3">
    <name type="scientific">Paenibacillus harenae</name>
    <dbReference type="NCBI Taxonomy" id="306543"/>
    <lineage>
        <taxon>Bacteria</taxon>
        <taxon>Bacillati</taxon>
        <taxon>Bacillota</taxon>
        <taxon>Bacilli</taxon>
        <taxon>Bacillales</taxon>
        <taxon>Paenibacillaceae</taxon>
        <taxon>Paenibacillus</taxon>
    </lineage>
</organism>
<keyword evidence="3" id="KW-1185">Reference proteome</keyword>
<proteinExistence type="predicted"/>
<dbReference type="Pfam" id="PF14588">
    <property type="entry name" value="YjgF_endoribonc"/>
    <property type="match status" value="1"/>
</dbReference>
<reference evidence="2 3" key="1">
    <citation type="submission" date="2023-07" db="EMBL/GenBank/DDBJ databases">
        <title>Sorghum-associated microbial communities from plants grown in Nebraska, USA.</title>
        <authorList>
            <person name="Schachtman D."/>
        </authorList>
    </citation>
    <scope>NUCLEOTIDE SEQUENCE [LARGE SCALE GENOMIC DNA]</scope>
    <source>
        <strain evidence="2 3">CC482</strain>
    </source>
</reference>
<dbReference type="RefSeq" id="WP_307206141.1">
    <property type="nucleotide sequence ID" value="NZ_JAUSSU010000008.1"/>
</dbReference>
<sequence>MWNGASSDTASSKLEALGIKLPTASEPAASYANCVMEGGLLFVSGKGPSGGARGKLGIDYTTEDGYKYARETAIEILAVVQSYLGSLDNVKRVVKAQGFVNASADFEEHHKVLDGFSDLMGEVFGDSGVHARSVFGAVSLRGGLPVIIDSIFAVREER</sequence>
<accession>A0ABT9U8J0</accession>
<gene>
    <name evidence="2" type="ORF">J2T15_004220</name>
</gene>
<dbReference type="EMBL" id="JAUSSU010000008">
    <property type="protein sequence ID" value="MDQ0114764.1"/>
    <property type="molecule type" value="Genomic_DNA"/>
</dbReference>
<dbReference type="InterPro" id="IPR035959">
    <property type="entry name" value="RutC-like_sf"/>
</dbReference>
<comment type="caution">
    <text evidence="2">The sequence shown here is derived from an EMBL/GenBank/DDBJ whole genome shotgun (WGS) entry which is preliminary data.</text>
</comment>
<feature type="domain" description="Endoribonuclease L-PSP/chorismate mutase-like" evidence="1">
    <location>
        <begin position="12"/>
        <end position="136"/>
    </location>
</feature>
<dbReference type="Gene3D" id="3.30.1330.40">
    <property type="entry name" value="RutC-like"/>
    <property type="match status" value="1"/>
</dbReference>
<dbReference type="Proteomes" id="UP001229346">
    <property type="component" value="Unassembled WGS sequence"/>
</dbReference>
<dbReference type="CDD" id="cd02199">
    <property type="entry name" value="YjgF_YER057c_UK114_like_1"/>
    <property type="match status" value="1"/>
</dbReference>
<protein>
    <submittedName>
        <fullName evidence="2">Enamine deaminase RidA (YjgF/YER057c/UK114 family)</fullName>
    </submittedName>
</protein>
<evidence type="ECO:0000259" key="1">
    <source>
        <dbReference type="Pfam" id="PF14588"/>
    </source>
</evidence>
<dbReference type="SUPFAM" id="SSF55298">
    <property type="entry name" value="YjgF-like"/>
    <property type="match status" value="1"/>
</dbReference>
<dbReference type="PANTHER" id="PTHR43760">
    <property type="entry name" value="ENDORIBONUCLEASE-RELATED"/>
    <property type="match status" value="1"/>
</dbReference>
<name>A0ABT9U8J0_PAEHA</name>
<dbReference type="InterPro" id="IPR013813">
    <property type="entry name" value="Endoribo_LPSP/chorism_mut-like"/>
</dbReference>
<evidence type="ECO:0000313" key="2">
    <source>
        <dbReference type="EMBL" id="MDQ0114764.1"/>
    </source>
</evidence>
<dbReference type="PANTHER" id="PTHR43760:SF1">
    <property type="entry name" value="ENDORIBONUCLEASE L-PSP_CHORISMATE MUTASE-LIKE DOMAIN-CONTAINING PROTEIN"/>
    <property type="match status" value="1"/>
</dbReference>
<evidence type="ECO:0000313" key="3">
    <source>
        <dbReference type="Proteomes" id="UP001229346"/>
    </source>
</evidence>